<accession>W5WBR1</accession>
<reference evidence="2 3" key="1">
    <citation type="journal article" date="2014" name="BMC Genomics">
        <title>Complete genome sequence of producer of the glycopeptide antibiotic Aculeximycin Kutzneria albida DSM 43870T, a representative of minor genus of Pseudonocardiaceae.</title>
        <authorList>
            <person name="Rebets Y."/>
            <person name="Tokovenko B."/>
            <person name="Lushchyk I."/>
            <person name="Ruckert C."/>
            <person name="Zaburannyi N."/>
            <person name="Bechthold A."/>
            <person name="Kalinowski J."/>
            <person name="Luzhetskyy A."/>
        </authorList>
    </citation>
    <scope>NUCLEOTIDE SEQUENCE [LARGE SCALE GENOMIC DNA]</scope>
    <source>
        <strain evidence="2">DSM 43870</strain>
    </source>
</reference>
<sequence length="65" mass="7361">MPTEYCDRYTYFQVYGHYPPDDGSRDPALDENVDGESQPEEPTTKVVTPVGKPKPRKSSRVAETK</sequence>
<dbReference type="HOGENOM" id="CLU_2844160_0_0_11"/>
<evidence type="ECO:0000313" key="3">
    <source>
        <dbReference type="Proteomes" id="UP000019225"/>
    </source>
</evidence>
<dbReference type="STRING" id="1449976.KALB_4965"/>
<evidence type="ECO:0000256" key="1">
    <source>
        <dbReference type="SAM" id="MobiDB-lite"/>
    </source>
</evidence>
<name>W5WBR1_9PSEU</name>
<dbReference type="RefSeq" id="WP_025358341.1">
    <property type="nucleotide sequence ID" value="NZ_CP007155.1"/>
</dbReference>
<dbReference type="KEGG" id="kal:KALB_4965"/>
<organism evidence="2 3">
    <name type="scientific">Kutzneria albida DSM 43870</name>
    <dbReference type="NCBI Taxonomy" id="1449976"/>
    <lineage>
        <taxon>Bacteria</taxon>
        <taxon>Bacillati</taxon>
        <taxon>Actinomycetota</taxon>
        <taxon>Actinomycetes</taxon>
        <taxon>Pseudonocardiales</taxon>
        <taxon>Pseudonocardiaceae</taxon>
        <taxon>Kutzneria</taxon>
    </lineage>
</organism>
<proteinExistence type="predicted"/>
<dbReference type="EMBL" id="CP007155">
    <property type="protein sequence ID" value="AHH98327.1"/>
    <property type="molecule type" value="Genomic_DNA"/>
</dbReference>
<feature type="compositionally biased region" description="Acidic residues" evidence="1">
    <location>
        <begin position="29"/>
        <end position="39"/>
    </location>
</feature>
<dbReference type="Proteomes" id="UP000019225">
    <property type="component" value="Chromosome"/>
</dbReference>
<feature type="region of interest" description="Disordered" evidence="1">
    <location>
        <begin position="17"/>
        <end position="65"/>
    </location>
</feature>
<keyword evidence="3" id="KW-1185">Reference proteome</keyword>
<feature type="compositionally biased region" description="Basic and acidic residues" evidence="1">
    <location>
        <begin position="19"/>
        <end position="28"/>
    </location>
</feature>
<evidence type="ECO:0000313" key="2">
    <source>
        <dbReference type="EMBL" id="AHH98327.1"/>
    </source>
</evidence>
<protein>
    <submittedName>
        <fullName evidence="2">Uncharacterized protein</fullName>
    </submittedName>
</protein>
<gene>
    <name evidence="2" type="ORF">KALB_4965</name>
</gene>
<dbReference type="AlphaFoldDB" id="W5WBR1"/>